<comment type="similarity">
    <text evidence="2">Belongs to the Nudix hydrolase family.</text>
</comment>
<dbReference type="PROSITE" id="PS00893">
    <property type="entry name" value="NUDIX_BOX"/>
    <property type="match status" value="1"/>
</dbReference>
<evidence type="ECO:0000256" key="1">
    <source>
        <dbReference type="ARBA" id="ARBA00022801"/>
    </source>
</evidence>
<dbReference type="SUPFAM" id="SSF55811">
    <property type="entry name" value="Nudix"/>
    <property type="match status" value="1"/>
</dbReference>
<dbReference type="InterPro" id="IPR015797">
    <property type="entry name" value="NUDIX_hydrolase-like_dom_sf"/>
</dbReference>
<feature type="domain" description="Nudix hydrolase" evidence="3">
    <location>
        <begin position="24"/>
        <end position="154"/>
    </location>
</feature>
<dbReference type="PANTHER" id="PTHR43736">
    <property type="entry name" value="ADP-RIBOSE PYROPHOSPHATASE"/>
    <property type="match status" value="1"/>
</dbReference>
<gene>
    <name evidence="4" type="ORF">M23134_01082</name>
</gene>
<evidence type="ECO:0000259" key="3">
    <source>
        <dbReference type="PROSITE" id="PS51462"/>
    </source>
</evidence>
<dbReference type="PRINTS" id="PR00502">
    <property type="entry name" value="NUDIXFAMILY"/>
</dbReference>
<dbReference type="Pfam" id="PF00293">
    <property type="entry name" value="NUDIX"/>
    <property type="match status" value="1"/>
</dbReference>
<evidence type="ECO:0000313" key="5">
    <source>
        <dbReference type="Proteomes" id="UP000004095"/>
    </source>
</evidence>
<protein>
    <submittedName>
        <fullName evidence="4">Hydrolase, nudix family, putative</fullName>
    </submittedName>
</protein>
<evidence type="ECO:0000256" key="2">
    <source>
        <dbReference type="RuleBase" id="RU003476"/>
    </source>
</evidence>
<dbReference type="Gene3D" id="3.90.79.10">
    <property type="entry name" value="Nucleoside Triphosphate Pyrophosphohydrolase"/>
    <property type="match status" value="1"/>
</dbReference>
<dbReference type="InterPro" id="IPR000086">
    <property type="entry name" value="NUDIX_hydrolase_dom"/>
</dbReference>
<keyword evidence="1 2" id="KW-0378">Hydrolase</keyword>
<dbReference type="PANTHER" id="PTHR43736:SF1">
    <property type="entry name" value="DIHYDRONEOPTERIN TRIPHOSPHATE DIPHOSPHATASE"/>
    <property type="match status" value="1"/>
</dbReference>
<dbReference type="AlphaFoldDB" id="A1ZFI4"/>
<dbReference type="EMBL" id="AAWS01000005">
    <property type="protein sequence ID" value="EAY30758.1"/>
    <property type="molecule type" value="Genomic_DNA"/>
</dbReference>
<keyword evidence="5" id="KW-1185">Reference proteome</keyword>
<dbReference type="GO" id="GO:0016787">
    <property type="term" value="F:hydrolase activity"/>
    <property type="evidence" value="ECO:0007669"/>
    <property type="project" value="UniProtKB-KW"/>
</dbReference>
<sequence length="160" mass="18608">MSFVVLFKQVSKKNNIRQMSEQTYPITTVGATIFNQDNQLLLIKTHKWNHKYGLPGGKIEVGEASKQALIREVKEETNLDIFDIEFMLAQDVIFSEEFYKPKHFIFLNYRCQTSNSPNDVVLNEEAQSYVWVLPEEALQMDLNHPTKLLIEEVIKFANPQ</sequence>
<reference evidence="4 5" key="1">
    <citation type="submission" date="2007-01" db="EMBL/GenBank/DDBJ databases">
        <authorList>
            <person name="Haygood M."/>
            <person name="Podell S."/>
            <person name="Anderson C."/>
            <person name="Hopkinson B."/>
            <person name="Roe K."/>
            <person name="Barbeau K."/>
            <person name="Gaasterland T."/>
            <person name="Ferriera S."/>
            <person name="Johnson J."/>
            <person name="Kravitz S."/>
            <person name="Beeson K."/>
            <person name="Sutton G."/>
            <person name="Rogers Y.-H."/>
            <person name="Friedman R."/>
            <person name="Frazier M."/>
            <person name="Venter J.C."/>
        </authorList>
    </citation>
    <scope>NUCLEOTIDE SEQUENCE [LARGE SCALE GENOMIC DNA]</scope>
    <source>
        <strain evidence="4 5">ATCC 23134</strain>
    </source>
</reference>
<comment type="caution">
    <text evidence="4">The sequence shown here is derived from an EMBL/GenBank/DDBJ whole genome shotgun (WGS) entry which is preliminary data.</text>
</comment>
<dbReference type="Proteomes" id="UP000004095">
    <property type="component" value="Unassembled WGS sequence"/>
</dbReference>
<dbReference type="CDD" id="cd18874">
    <property type="entry name" value="NUDIX_Hydrolase"/>
    <property type="match status" value="1"/>
</dbReference>
<dbReference type="eggNOG" id="COG1051">
    <property type="taxonomic scope" value="Bacteria"/>
</dbReference>
<dbReference type="InterPro" id="IPR020084">
    <property type="entry name" value="NUDIX_hydrolase_CS"/>
</dbReference>
<accession>A1ZFI4</accession>
<dbReference type="InterPro" id="IPR020476">
    <property type="entry name" value="Nudix_hydrolase"/>
</dbReference>
<name>A1ZFI4_MICM2</name>
<dbReference type="PROSITE" id="PS51462">
    <property type="entry name" value="NUDIX"/>
    <property type="match status" value="1"/>
</dbReference>
<evidence type="ECO:0000313" key="4">
    <source>
        <dbReference type="EMBL" id="EAY30758.1"/>
    </source>
</evidence>
<organism evidence="4 5">
    <name type="scientific">Microscilla marina ATCC 23134</name>
    <dbReference type="NCBI Taxonomy" id="313606"/>
    <lineage>
        <taxon>Bacteria</taxon>
        <taxon>Pseudomonadati</taxon>
        <taxon>Bacteroidota</taxon>
        <taxon>Cytophagia</taxon>
        <taxon>Cytophagales</taxon>
        <taxon>Microscillaceae</taxon>
        <taxon>Microscilla</taxon>
    </lineage>
</organism>
<proteinExistence type="inferred from homology"/>